<dbReference type="EMBL" id="QTJU01000004">
    <property type="protein sequence ID" value="RFM27637.1"/>
    <property type="molecule type" value="Genomic_DNA"/>
</dbReference>
<dbReference type="InterPro" id="IPR036761">
    <property type="entry name" value="TTHA0802/YceI-like_sf"/>
</dbReference>
<gene>
    <name evidence="3" type="ORF">DXN05_13065</name>
</gene>
<dbReference type="InterPro" id="IPR007372">
    <property type="entry name" value="Lipid/polyisoprenoid-bd_YceI"/>
</dbReference>
<dbReference type="PANTHER" id="PTHR34406:SF1">
    <property type="entry name" value="PROTEIN YCEI"/>
    <property type="match status" value="1"/>
</dbReference>
<dbReference type="Gene3D" id="2.40.128.110">
    <property type="entry name" value="Lipid/polyisoprenoid-binding, YceI-like"/>
    <property type="match status" value="1"/>
</dbReference>
<keyword evidence="4" id="KW-1185">Reference proteome</keyword>
<evidence type="ECO:0000256" key="1">
    <source>
        <dbReference type="SAM" id="SignalP"/>
    </source>
</evidence>
<dbReference type="RefSeq" id="WP_116847714.1">
    <property type="nucleotide sequence ID" value="NZ_QTJU01000004.1"/>
</dbReference>
<reference evidence="3 4" key="1">
    <citation type="submission" date="2018-08" db="EMBL/GenBank/DDBJ databases">
        <title>Chitinophagaceae sp. K23C18032701, a novel bacterium isolated from forest soil.</title>
        <authorList>
            <person name="Wang C."/>
        </authorList>
    </citation>
    <scope>NUCLEOTIDE SEQUENCE [LARGE SCALE GENOMIC DNA]</scope>
    <source>
        <strain evidence="3 4">K23C18032701</strain>
    </source>
</reference>
<name>A0A3E1NI74_9BACT</name>
<keyword evidence="1" id="KW-0732">Signal</keyword>
<feature type="domain" description="Lipid/polyisoprenoid-binding YceI-like" evidence="2">
    <location>
        <begin position="39"/>
        <end position="216"/>
    </location>
</feature>
<sequence length="217" mass="22798">MKRTLLAVSAIIVLASCGSNTDKAATAEKQEAAAATGASFTVDTASTVGFRATHKGGVEPHDGLIKVQGGTIAVDGDKVTGGSITIAMATLKDLDITDTTKKGQLEGHLKSPDFFDVAKYPTAKFEITKVAPYDSTQAKSLLPGATHLLSGNLTLKDSTVNLTFPAKITITGKAITAEAKFTVDRTTWGLNYKGPNNAQDWLISKDVDLTLNLNAKM</sequence>
<evidence type="ECO:0000313" key="4">
    <source>
        <dbReference type="Proteomes" id="UP000261284"/>
    </source>
</evidence>
<accession>A0A3E1NI74</accession>
<evidence type="ECO:0000259" key="2">
    <source>
        <dbReference type="SMART" id="SM00867"/>
    </source>
</evidence>
<dbReference type="Pfam" id="PF04264">
    <property type="entry name" value="YceI"/>
    <property type="match status" value="1"/>
</dbReference>
<feature type="signal peptide" evidence="1">
    <location>
        <begin position="1"/>
        <end position="24"/>
    </location>
</feature>
<comment type="caution">
    <text evidence="3">The sequence shown here is derived from an EMBL/GenBank/DDBJ whole genome shotgun (WGS) entry which is preliminary data.</text>
</comment>
<dbReference type="SUPFAM" id="SSF101874">
    <property type="entry name" value="YceI-like"/>
    <property type="match status" value="1"/>
</dbReference>
<feature type="chain" id="PRO_5017743634" evidence="1">
    <location>
        <begin position="25"/>
        <end position="217"/>
    </location>
</feature>
<dbReference type="SMART" id="SM00867">
    <property type="entry name" value="YceI"/>
    <property type="match status" value="1"/>
</dbReference>
<evidence type="ECO:0000313" key="3">
    <source>
        <dbReference type="EMBL" id="RFM27637.1"/>
    </source>
</evidence>
<proteinExistence type="predicted"/>
<dbReference type="PROSITE" id="PS51257">
    <property type="entry name" value="PROKAR_LIPOPROTEIN"/>
    <property type="match status" value="1"/>
</dbReference>
<dbReference type="OrthoDB" id="951410at2"/>
<dbReference type="PANTHER" id="PTHR34406">
    <property type="entry name" value="PROTEIN YCEI"/>
    <property type="match status" value="1"/>
</dbReference>
<protein>
    <submittedName>
        <fullName evidence="3">YceI family protein</fullName>
    </submittedName>
</protein>
<dbReference type="AlphaFoldDB" id="A0A3E1NI74"/>
<dbReference type="Proteomes" id="UP000261284">
    <property type="component" value="Unassembled WGS sequence"/>
</dbReference>
<organism evidence="3 4">
    <name type="scientific">Deminuibacter soli</name>
    <dbReference type="NCBI Taxonomy" id="2291815"/>
    <lineage>
        <taxon>Bacteria</taxon>
        <taxon>Pseudomonadati</taxon>
        <taxon>Bacteroidota</taxon>
        <taxon>Chitinophagia</taxon>
        <taxon>Chitinophagales</taxon>
        <taxon>Chitinophagaceae</taxon>
        <taxon>Deminuibacter</taxon>
    </lineage>
</organism>